<dbReference type="EMBL" id="MU006391">
    <property type="protein sequence ID" value="KAF2844300.1"/>
    <property type="molecule type" value="Genomic_DNA"/>
</dbReference>
<sequence length="178" mass="20426">MRRYFYASACLRWLVVCVGAKSRTGYYSGRVGLLGTIRLQQGRMARLLRWHARYCHACLDWRPESAHLCLSSSAGVGWARPQYEPRICWPWYLEHDSWGDGCSAQSFRRYTSSSHEGSLLMQHRCTQTRDSSTVLEADALKQPLSRFSRLPSSSSRFASCPMCRPYRPRLSCFSLALS</sequence>
<feature type="signal peptide" evidence="1">
    <location>
        <begin position="1"/>
        <end position="20"/>
    </location>
</feature>
<name>A0A6A7AMB6_9PLEO</name>
<organism evidence="2 3">
    <name type="scientific">Plenodomus tracheiphilus IPT5</name>
    <dbReference type="NCBI Taxonomy" id="1408161"/>
    <lineage>
        <taxon>Eukaryota</taxon>
        <taxon>Fungi</taxon>
        <taxon>Dikarya</taxon>
        <taxon>Ascomycota</taxon>
        <taxon>Pezizomycotina</taxon>
        <taxon>Dothideomycetes</taxon>
        <taxon>Pleosporomycetidae</taxon>
        <taxon>Pleosporales</taxon>
        <taxon>Pleosporineae</taxon>
        <taxon>Leptosphaeriaceae</taxon>
        <taxon>Plenodomus</taxon>
    </lineage>
</organism>
<proteinExistence type="predicted"/>
<accession>A0A6A7AMB6</accession>
<dbReference type="AlphaFoldDB" id="A0A6A7AMB6"/>
<dbReference type="Proteomes" id="UP000799423">
    <property type="component" value="Unassembled WGS sequence"/>
</dbReference>
<evidence type="ECO:0000256" key="1">
    <source>
        <dbReference type="SAM" id="SignalP"/>
    </source>
</evidence>
<reference evidence="2" key="1">
    <citation type="submission" date="2020-01" db="EMBL/GenBank/DDBJ databases">
        <authorList>
            <consortium name="DOE Joint Genome Institute"/>
            <person name="Haridas S."/>
            <person name="Albert R."/>
            <person name="Binder M."/>
            <person name="Bloem J."/>
            <person name="Labutti K."/>
            <person name="Salamov A."/>
            <person name="Andreopoulos B."/>
            <person name="Baker S.E."/>
            <person name="Barry K."/>
            <person name="Bills G."/>
            <person name="Bluhm B.H."/>
            <person name="Cannon C."/>
            <person name="Castanera R."/>
            <person name="Culley D.E."/>
            <person name="Daum C."/>
            <person name="Ezra D."/>
            <person name="Gonzalez J.B."/>
            <person name="Henrissat B."/>
            <person name="Kuo A."/>
            <person name="Liang C."/>
            <person name="Lipzen A."/>
            <person name="Lutzoni F."/>
            <person name="Magnuson J."/>
            <person name="Mondo S."/>
            <person name="Nolan M."/>
            <person name="Ohm R."/>
            <person name="Pangilinan J."/>
            <person name="Park H.-J."/>
            <person name="Ramirez L."/>
            <person name="Alfaro M."/>
            <person name="Sun H."/>
            <person name="Tritt A."/>
            <person name="Yoshinaga Y."/>
            <person name="Zwiers L.-H."/>
            <person name="Turgeon B.G."/>
            <person name="Goodwin S.B."/>
            <person name="Spatafora J.W."/>
            <person name="Crous P.W."/>
            <person name="Grigoriev I.V."/>
        </authorList>
    </citation>
    <scope>NUCLEOTIDE SEQUENCE</scope>
    <source>
        <strain evidence="2">IPT5</strain>
    </source>
</reference>
<keyword evidence="1" id="KW-0732">Signal</keyword>
<evidence type="ECO:0008006" key="4">
    <source>
        <dbReference type="Google" id="ProtNLM"/>
    </source>
</evidence>
<feature type="chain" id="PRO_5025671866" description="Secreted protein" evidence="1">
    <location>
        <begin position="21"/>
        <end position="178"/>
    </location>
</feature>
<gene>
    <name evidence="2" type="ORF">T440DRAFT_27470</name>
</gene>
<keyword evidence="3" id="KW-1185">Reference proteome</keyword>
<evidence type="ECO:0000313" key="3">
    <source>
        <dbReference type="Proteomes" id="UP000799423"/>
    </source>
</evidence>
<evidence type="ECO:0000313" key="2">
    <source>
        <dbReference type="EMBL" id="KAF2844300.1"/>
    </source>
</evidence>
<protein>
    <recommendedName>
        <fullName evidence="4">Secreted protein</fullName>
    </recommendedName>
</protein>